<evidence type="ECO:0008006" key="11">
    <source>
        <dbReference type="Google" id="ProtNLM"/>
    </source>
</evidence>
<comment type="similarity">
    <text evidence="7">Belongs to the MPDU1 (TC 2.A.43.3) family.</text>
</comment>
<feature type="transmembrane region" description="Helical" evidence="8">
    <location>
        <begin position="70"/>
        <end position="87"/>
    </location>
</feature>
<keyword evidence="3 8" id="KW-0812">Transmembrane</keyword>
<feature type="transmembrane region" description="Helical" evidence="8">
    <location>
        <begin position="37"/>
        <end position="58"/>
    </location>
</feature>
<dbReference type="EMBL" id="JAROKS010000023">
    <property type="protein sequence ID" value="KAK1787749.1"/>
    <property type="molecule type" value="Genomic_DNA"/>
</dbReference>
<dbReference type="InterPro" id="IPR016817">
    <property type="entry name" value="MannP-dilichol_defect-1"/>
</dbReference>
<keyword evidence="4" id="KW-0677">Repeat</keyword>
<keyword evidence="6 8" id="KW-0472">Membrane</keyword>
<accession>A0AAD8YXN6</accession>
<dbReference type="GO" id="GO:0009312">
    <property type="term" value="P:oligosaccharide biosynthetic process"/>
    <property type="evidence" value="ECO:0007669"/>
    <property type="project" value="TreeGrafter"/>
</dbReference>
<dbReference type="InterPro" id="IPR006603">
    <property type="entry name" value="PQ-loop_rpt"/>
</dbReference>
<keyword evidence="2" id="KW-0813">Transport</keyword>
<feature type="transmembrane region" description="Helical" evidence="8">
    <location>
        <begin position="181"/>
        <end position="199"/>
    </location>
</feature>
<dbReference type="SMART" id="SM00679">
    <property type="entry name" value="CTNS"/>
    <property type="match status" value="2"/>
</dbReference>
<keyword evidence="5 8" id="KW-1133">Transmembrane helix</keyword>
<sequence length="222" mass="24455">PCLKILLSKIMGLCIMGTLVAPLSQIWRLLWAGSSEGLSLLSALLDLLVVSVHVALCIHLKFPIGAWGESLFILIQYAVVTFLIQYYRGNSITAGVLLVAYGGFMYLLTSPLTSQAMVRAAREWNVLIIIASRLTQVACNHSSGYTGQLSGLYVFLMFLGSLGHMFSSIQETGHSLRTQAWLLAVSCSGLLLAQVLLFHNQQPVPGKIYQQKKQEKDEKKKK</sequence>
<gene>
    <name evidence="9" type="ORF">P4O66_016244</name>
</gene>
<organism evidence="9 10">
    <name type="scientific">Electrophorus voltai</name>
    <dbReference type="NCBI Taxonomy" id="2609070"/>
    <lineage>
        <taxon>Eukaryota</taxon>
        <taxon>Metazoa</taxon>
        <taxon>Chordata</taxon>
        <taxon>Craniata</taxon>
        <taxon>Vertebrata</taxon>
        <taxon>Euteleostomi</taxon>
        <taxon>Actinopterygii</taxon>
        <taxon>Neopterygii</taxon>
        <taxon>Teleostei</taxon>
        <taxon>Ostariophysi</taxon>
        <taxon>Gymnotiformes</taxon>
        <taxon>Gymnotoidei</taxon>
        <taxon>Gymnotidae</taxon>
        <taxon>Electrophorus</taxon>
    </lineage>
</organism>
<protein>
    <recommendedName>
        <fullName evidence="11">Solute carrier family 66 member 3</fullName>
    </recommendedName>
</protein>
<evidence type="ECO:0000256" key="2">
    <source>
        <dbReference type="ARBA" id="ARBA00022448"/>
    </source>
</evidence>
<dbReference type="GO" id="GO:0016020">
    <property type="term" value="C:membrane"/>
    <property type="evidence" value="ECO:0007669"/>
    <property type="project" value="UniProtKB-SubCell"/>
</dbReference>
<evidence type="ECO:0000313" key="10">
    <source>
        <dbReference type="Proteomes" id="UP001239994"/>
    </source>
</evidence>
<evidence type="ECO:0000256" key="1">
    <source>
        <dbReference type="ARBA" id="ARBA00004141"/>
    </source>
</evidence>
<evidence type="ECO:0000256" key="3">
    <source>
        <dbReference type="ARBA" id="ARBA00022692"/>
    </source>
</evidence>
<dbReference type="Proteomes" id="UP001239994">
    <property type="component" value="Unassembled WGS sequence"/>
</dbReference>
<comment type="subcellular location">
    <subcellularLocation>
        <location evidence="1">Membrane</location>
        <topology evidence="1">Multi-pass membrane protein</topology>
    </subcellularLocation>
</comment>
<evidence type="ECO:0000256" key="6">
    <source>
        <dbReference type="ARBA" id="ARBA00023136"/>
    </source>
</evidence>
<feature type="transmembrane region" description="Helical" evidence="8">
    <location>
        <begin position="93"/>
        <end position="112"/>
    </location>
</feature>
<evidence type="ECO:0000256" key="4">
    <source>
        <dbReference type="ARBA" id="ARBA00022737"/>
    </source>
</evidence>
<dbReference type="PANTHER" id="PTHR12226">
    <property type="entry name" value="MANNOSE-P-DOLICHOL UTILIZATION DEFECT 1 LEC35 -RELATED"/>
    <property type="match status" value="1"/>
</dbReference>
<evidence type="ECO:0000256" key="8">
    <source>
        <dbReference type="SAM" id="Phobius"/>
    </source>
</evidence>
<feature type="transmembrane region" description="Helical" evidence="8">
    <location>
        <begin position="149"/>
        <end position="169"/>
    </location>
</feature>
<feature type="transmembrane region" description="Helical" evidence="8">
    <location>
        <begin position="12"/>
        <end position="31"/>
    </location>
</feature>
<comment type="caution">
    <text evidence="9">The sequence shown here is derived from an EMBL/GenBank/DDBJ whole genome shotgun (WGS) entry which is preliminary data.</text>
</comment>
<proteinExistence type="inferred from homology"/>
<name>A0AAD8YXN6_9TELE</name>
<dbReference type="PANTHER" id="PTHR12226:SF2">
    <property type="entry name" value="MANNOSE-P-DOLICHOL UTILIZATION DEFECT 1 PROTEIN"/>
    <property type="match status" value="1"/>
</dbReference>
<evidence type="ECO:0000256" key="7">
    <source>
        <dbReference type="ARBA" id="ARBA00038475"/>
    </source>
</evidence>
<feature type="non-terminal residue" evidence="9">
    <location>
        <position position="1"/>
    </location>
</feature>
<evidence type="ECO:0000256" key="5">
    <source>
        <dbReference type="ARBA" id="ARBA00022989"/>
    </source>
</evidence>
<reference evidence="9" key="1">
    <citation type="submission" date="2023-03" db="EMBL/GenBank/DDBJ databases">
        <title>Electrophorus voltai genome.</title>
        <authorList>
            <person name="Bian C."/>
        </authorList>
    </citation>
    <scope>NUCLEOTIDE SEQUENCE</scope>
    <source>
        <strain evidence="9">CB-2022</strain>
        <tissue evidence="9">Muscle</tissue>
    </source>
</reference>
<evidence type="ECO:0000313" key="9">
    <source>
        <dbReference type="EMBL" id="KAK1787749.1"/>
    </source>
</evidence>
<dbReference type="AlphaFoldDB" id="A0AAD8YXN6"/>
<keyword evidence="10" id="KW-1185">Reference proteome</keyword>